<dbReference type="RefSeq" id="WP_139189888.1">
    <property type="nucleotide sequence ID" value="NZ_FNQC01000013.1"/>
</dbReference>
<evidence type="ECO:0000313" key="2">
    <source>
        <dbReference type="EMBL" id="SDZ40927.1"/>
    </source>
</evidence>
<evidence type="ECO:0000259" key="1">
    <source>
        <dbReference type="Pfam" id="PF06439"/>
    </source>
</evidence>
<dbReference type="Pfam" id="PF06439">
    <property type="entry name" value="3keto-disac_hyd"/>
    <property type="match status" value="1"/>
</dbReference>
<dbReference type="EMBL" id="FNQC01000013">
    <property type="protein sequence ID" value="SDZ40927.1"/>
    <property type="molecule type" value="Genomic_DNA"/>
</dbReference>
<keyword evidence="3" id="KW-1185">Reference proteome</keyword>
<dbReference type="Gene3D" id="2.60.120.560">
    <property type="entry name" value="Exo-inulinase, domain 1"/>
    <property type="match status" value="1"/>
</dbReference>
<gene>
    <name evidence="2" type="ORF">SAMN05444412_11377</name>
</gene>
<name>A0A1H3ST92_9BACT</name>
<accession>A0A1H3ST92</accession>
<comment type="caution">
    <text evidence="2">The sequence shown here is derived from an EMBL/GenBank/DDBJ whole genome shotgun (WGS) entry which is preliminary data.</text>
</comment>
<reference evidence="2 3" key="1">
    <citation type="submission" date="2016-10" db="EMBL/GenBank/DDBJ databases">
        <authorList>
            <person name="Varghese N."/>
            <person name="Submissions S."/>
        </authorList>
    </citation>
    <scope>NUCLEOTIDE SEQUENCE [LARGE SCALE GENOMIC DNA]</scope>
    <source>
        <strain evidence="2 3">DSM 17997</strain>
    </source>
</reference>
<proteinExistence type="predicted"/>
<evidence type="ECO:0000313" key="3">
    <source>
        <dbReference type="Proteomes" id="UP000199663"/>
    </source>
</evidence>
<feature type="domain" description="3-keto-alpha-glucoside-1,2-lyase/3-keto-2-hydroxy-glucal hydratase" evidence="1">
    <location>
        <begin position="151"/>
        <end position="317"/>
    </location>
</feature>
<dbReference type="Proteomes" id="UP000199663">
    <property type="component" value="Unassembled WGS sequence"/>
</dbReference>
<protein>
    <recommendedName>
        <fullName evidence="1">3-keto-alpha-glucoside-1,2-lyase/3-keto-2-hydroxy-glucal hydratase domain-containing protein</fullName>
    </recommendedName>
</protein>
<dbReference type="InterPro" id="IPR010496">
    <property type="entry name" value="AL/BT2_dom"/>
</dbReference>
<organism evidence="2 3">
    <name type="scientific">Rhodonellum ikkaensis</name>
    <dbReference type="NCBI Taxonomy" id="336829"/>
    <lineage>
        <taxon>Bacteria</taxon>
        <taxon>Pseudomonadati</taxon>
        <taxon>Bacteroidota</taxon>
        <taxon>Cytophagia</taxon>
        <taxon>Cytophagales</taxon>
        <taxon>Cytophagaceae</taxon>
        <taxon>Rhodonellum</taxon>
    </lineage>
</organism>
<sequence>MKNLDFYCSLPRIATLMLMGIFLFFNPQNLTAQSESKDFIGPWDLTLEMNGKSAPSWLEVKSSGIKTLVGHFVGNDGSARPISKVNFEGGKISFSIPPQWENTDKELFFEGKLENGKLIGTIDHPTGNKYPFVGEKAPLLERKAKPTWGEPINIFNGKDLSGWHADKTVNQWLVKEGILSSPKAGANLITDEKFEDFKLVAEFRYPKNSNSGIYLRGRYEVQIEDNPGTPPSSVYFGGVYGFVTPNEMVAKSAGEWQTFEITLIGRRVTIIANGKTIVCDQIIPGITGGALDSKEGEAGPIMLQGDHGVVEFRKLELTKGEY</sequence>